<keyword evidence="7" id="KW-1185">Reference proteome</keyword>
<dbReference type="PANTHER" id="PTHR46481">
    <property type="entry name" value="ZINC FINGER BED DOMAIN-CONTAINING PROTEIN 4"/>
    <property type="match status" value="1"/>
</dbReference>
<reference evidence="6 7" key="1">
    <citation type="submission" date="2015-08" db="EMBL/GenBank/DDBJ databases">
        <title>Next Generation Sequencing and Analysis of the Genome of Puccinia sorghi L Schw, the Causal Agent of Maize Common Rust.</title>
        <authorList>
            <person name="Rochi L."/>
            <person name="Burguener G."/>
            <person name="Darino M."/>
            <person name="Turjanski A."/>
            <person name="Kreff E."/>
            <person name="Dieguez M.J."/>
            <person name="Sacco F."/>
        </authorList>
    </citation>
    <scope>NUCLEOTIDE SEQUENCE [LARGE SCALE GENOMIC DNA]</scope>
    <source>
        <strain evidence="6 7">RO10H11247</strain>
    </source>
</reference>
<dbReference type="AlphaFoldDB" id="A0A0L6UTJ9"/>
<keyword evidence="3" id="KW-0863">Zinc-finger</keyword>
<evidence type="ECO:0000313" key="6">
    <source>
        <dbReference type="EMBL" id="KNZ51856.1"/>
    </source>
</evidence>
<dbReference type="Proteomes" id="UP000037035">
    <property type="component" value="Unassembled WGS sequence"/>
</dbReference>
<dbReference type="GO" id="GO:0008270">
    <property type="term" value="F:zinc ion binding"/>
    <property type="evidence" value="ECO:0007669"/>
    <property type="project" value="UniProtKB-KW"/>
</dbReference>
<dbReference type="VEuPathDB" id="FungiDB:VP01_3784g4"/>
<protein>
    <recommendedName>
        <fullName evidence="8">hAT-like transposase RNase-H fold domain-containing protein</fullName>
    </recommendedName>
</protein>
<gene>
    <name evidence="6" type="ORF">VP01_3784g4</name>
</gene>
<dbReference type="PANTHER" id="PTHR46481:SF10">
    <property type="entry name" value="ZINC FINGER BED DOMAIN-CONTAINING PROTEIN 39"/>
    <property type="match status" value="1"/>
</dbReference>
<evidence type="ECO:0000256" key="1">
    <source>
        <dbReference type="ARBA" id="ARBA00004123"/>
    </source>
</evidence>
<proteinExistence type="predicted"/>
<keyword evidence="5" id="KW-0539">Nucleus</keyword>
<evidence type="ECO:0008006" key="8">
    <source>
        <dbReference type="Google" id="ProtNLM"/>
    </source>
</evidence>
<keyword evidence="4" id="KW-0862">Zinc</keyword>
<evidence type="ECO:0000256" key="3">
    <source>
        <dbReference type="ARBA" id="ARBA00022771"/>
    </source>
</evidence>
<organism evidence="6 7">
    <name type="scientific">Puccinia sorghi</name>
    <dbReference type="NCBI Taxonomy" id="27349"/>
    <lineage>
        <taxon>Eukaryota</taxon>
        <taxon>Fungi</taxon>
        <taxon>Dikarya</taxon>
        <taxon>Basidiomycota</taxon>
        <taxon>Pucciniomycotina</taxon>
        <taxon>Pucciniomycetes</taxon>
        <taxon>Pucciniales</taxon>
        <taxon>Pucciniaceae</taxon>
        <taxon>Puccinia</taxon>
    </lineage>
</organism>
<evidence type="ECO:0000256" key="4">
    <source>
        <dbReference type="ARBA" id="ARBA00022833"/>
    </source>
</evidence>
<comment type="subcellular location">
    <subcellularLocation>
        <location evidence="1">Nucleus</location>
    </subcellularLocation>
</comment>
<sequence>MCETIYKVLHSSMQGFSVLKKDRSGSTKNFHEHLLKVLKLVDPKSNKKISKAQTDIAKKTLRTVIVYLIADADLPLSVVERKSFQDLVRLLNEQASPLVSQLSRQNISNHLSRVYIQTQEKLKIEFLAKQDHLSFTQDAWNTPNVTAFMGVTGHFINKDFKMHGLTVSIPHVQGNFHLIFFFFFLYSQQLIEKC</sequence>
<keyword evidence="2" id="KW-0479">Metal-binding</keyword>
<evidence type="ECO:0000256" key="2">
    <source>
        <dbReference type="ARBA" id="ARBA00022723"/>
    </source>
</evidence>
<name>A0A0L6UTJ9_9BASI</name>
<dbReference type="OrthoDB" id="2504290at2759"/>
<dbReference type="GO" id="GO:0005634">
    <property type="term" value="C:nucleus"/>
    <property type="evidence" value="ECO:0007669"/>
    <property type="project" value="UniProtKB-SubCell"/>
</dbReference>
<evidence type="ECO:0000256" key="5">
    <source>
        <dbReference type="ARBA" id="ARBA00023242"/>
    </source>
</evidence>
<dbReference type="EMBL" id="LAVV01008817">
    <property type="protein sequence ID" value="KNZ51856.1"/>
    <property type="molecule type" value="Genomic_DNA"/>
</dbReference>
<comment type="caution">
    <text evidence="6">The sequence shown here is derived from an EMBL/GenBank/DDBJ whole genome shotgun (WGS) entry which is preliminary data.</text>
</comment>
<dbReference type="InterPro" id="IPR052035">
    <property type="entry name" value="ZnF_BED_domain_contain"/>
</dbReference>
<evidence type="ECO:0000313" key="7">
    <source>
        <dbReference type="Proteomes" id="UP000037035"/>
    </source>
</evidence>
<accession>A0A0L6UTJ9</accession>